<dbReference type="Pfam" id="PF09103">
    <property type="entry name" value="BRCA-2_OB1"/>
    <property type="match status" value="1"/>
</dbReference>
<accession>A0A8J5IHZ7</accession>
<dbReference type="SMART" id="SM01341">
    <property type="entry name" value="Tower"/>
    <property type="match status" value="1"/>
</dbReference>
<dbReference type="FunFam" id="2.40.50.140:FF:000262">
    <property type="entry name" value="Protein BREAST CANCER SUSCEPTIBILITY 2 homolog B"/>
    <property type="match status" value="1"/>
</dbReference>
<evidence type="ECO:0000256" key="1">
    <source>
        <dbReference type="ARBA" id="ARBA00022737"/>
    </source>
</evidence>
<dbReference type="InterPro" id="IPR012340">
    <property type="entry name" value="NA-bd_OB-fold"/>
</dbReference>
<name>A0A8J5IHZ7_ZINOF</name>
<dbReference type="EMBL" id="JACMSC010000001">
    <property type="protein sequence ID" value="KAG6535594.1"/>
    <property type="molecule type" value="Genomic_DNA"/>
</dbReference>
<protein>
    <recommendedName>
        <fullName evidence="5">Tower domain-containing protein</fullName>
    </recommendedName>
</protein>
<dbReference type="InterPro" id="IPR015187">
    <property type="entry name" value="BRCA2_OB_1"/>
</dbReference>
<feature type="domain" description="Tower" evidence="5">
    <location>
        <begin position="886"/>
        <end position="926"/>
    </location>
</feature>
<dbReference type="Proteomes" id="UP000734854">
    <property type="component" value="Unassembled WGS sequence"/>
</dbReference>
<dbReference type="AlphaFoldDB" id="A0A8J5IHZ7"/>
<comment type="caution">
    <text evidence="6">The sequence shown here is derived from an EMBL/GenBank/DDBJ whole genome shotgun (WGS) entry which is preliminary data.</text>
</comment>
<dbReference type="CDD" id="cd04493">
    <property type="entry name" value="BRCA2DBD_OB1"/>
    <property type="match status" value="1"/>
</dbReference>
<evidence type="ECO:0000259" key="5">
    <source>
        <dbReference type="SMART" id="SM01341"/>
    </source>
</evidence>
<sequence length="1126" mass="123444">MPLPTELPTWEIRPAADGHFHWAVASGSEVSSFPAAPPPKTLAGVDDSDRGTRLPSLADLLILAHTQIPVGVEDDHADGGGLPIFRTASGKSVFVSDSSINRARSVLGEADSNSRGNEAHSEVGNKDNDFQLLYTGSGKSLGLRESSSKKTAAINEGHYIREGNEAHSNNCIKDSTLPIFGTASGKSVTIKESSIRKAAAILEGKDVNDGQLHEQGNRTFFNSMFQTSSGRTVNVSSCGLARATTLLGLEEDDKLFALKGFGSAQNQDSMKNIKGESSHGISSRNISCVTTSTLIIDPSNARLVERSPDNFLKGYCSAGSHLNSGQLQNTLAHKIDCSNFTQSPVKFQTASGRYISISNDALNRARNLLGNSDIGTLENSRLDQCLPSNSGNNNNHNVTFCNKENIYYPCSDLESISKPASRTPSSIFKRKQPSSDTWKVKSEGHVLDQGIDRNFSFGNDYSGKKACINKKPEKDNFHLSNNSIVMDDNPLHGPLVEISNNRFSSRKLQPGKMSSASPFKRPRNSRFATPLKNTSLATVSSMNADNALNYKFQDASSHDGIGIEAFQDMLLQSGASLSNATKDHPIYDSVSTARGNTCCSILTEVPELNLKKETRRDGSPAAKQERNASGTTDSTIWLKVKLCFITASTSKRPLCIYSLLTPVLSNIFRLSNCLVLVPSSHLNTPFTPSIYVSDTDTSVLTLYEREFNHGHRSAIKRILDGDASPSSMMILCVSAICSGHPEISKTDDKNSGSEVTKQSNNISSTLERSIYDARIELTDGWYSLYALLDVQLSKQIFTGKLFVGQKLRIWGAGLFGWVGPVSSLEASKTVHLLMNINGTYRADWAEKLGFCNCRGAPLSFNCIKVGGGRVPRTLVGITRVYPLLYKERFSDGGYIVRSERLERKALQQYDQRRCNIAEAILAERIDVVADVDSNDEGAKLYKILETTAEPEVLMADMTPQQLISFSAYQTKQNEIRQSDMEKKIEKTLKDAGLCSRDVTPFMRVKVAGMKLASILIGCLVMCIEVSYVRTADAKVDLVEGKIYDVAGLLPMNFCMNVLYLQGGGSSTGWKSLPLTEAKKYEPFFKPRKSIRLSNLGAIPLTRLYGLKSLEFRGKRWELLILFWQRS</sequence>
<dbReference type="SUPFAM" id="SSF81878">
    <property type="entry name" value="BRCA2 tower domain"/>
    <property type="match status" value="1"/>
</dbReference>
<keyword evidence="3" id="KW-0234">DNA repair</keyword>
<dbReference type="InterPro" id="IPR015205">
    <property type="entry name" value="Tower_dom"/>
</dbReference>
<dbReference type="GO" id="GO:0000724">
    <property type="term" value="P:double-strand break repair via homologous recombination"/>
    <property type="evidence" value="ECO:0007669"/>
    <property type="project" value="InterPro"/>
</dbReference>
<evidence type="ECO:0000256" key="3">
    <source>
        <dbReference type="ARBA" id="ARBA00023204"/>
    </source>
</evidence>
<dbReference type="SUPFAM" id="SSF50249">
    <property type="entry name" value="Nucleic acid-binding proteins"/>
    <property type="match status" value="2"/>
</dbReference>
<evidence type="ECO:0000313" key="7">
    <source>
        <dbReference type="Proteomes" id="UP000734854"/>
    </source>
</evidence>
<gene>
    <name evidence="6" type="ORF">ZIOFF_000616</name>
</gene>
<feature type="region of interest" description="Disordered" evidence="4">
    <location>
        <begin position="502"/>
        <end position="527"/>
    </location>
</feature>
<dbReference type="InterPro" id="IPR002093">
    <property type="entry name" value="BRCA2_repeat"/>
</dbReference>
<dbReference type="Pfam" id="PF00634">
    <property type="entry name" value="BRCA2"/>
    <property type="match status" value="3"/>
</dbReference>
<dbReference type="PANTHER" id="PTHR11289">
    <property type="entry name" value="BREAST CANCER TYPE 2 SUSCEPTIBILITY PROTEIN BRCA2"/>
    <property type="match status" value="1"/>
</dbReference>
<evidence type="ECO:0000256" key="2">
    <source>
        <dbReference type="ARBA" id="ARBA00022763"/>
    </source>
</evidence>
<keyword evidence="1" id="KW-0677">Repeat</keyword>
<keyword evidence="2" id="KW-0227">DNA damage</keyword>
<evidence type="ECO:0000313" key="6">
    <source>
        <dbReference type="EMBL" id="KAG6535594.1"/>
    </source>
</evidence>
<dbReference type="Gene3D" id="2.40.50.140">
    <property type="entry name" value="Nucleic acid-binding proteins"/>
    <property type="match status" value="3"/>
</dbReference>
<proteinExistence type="predicted"/>
<organism evidence="6 7">
    <name type="scientific">Zingiber officinale</name>
    <name type="common">Ginger</name>
    <name type="synonym">Amomum zingiber</name>
    <dbReference type="NCBI Taxonomy" id="94328"/>
    <lineage>
        <taxon>Eukaryota</taxon>
        <taxon>Viridiplantae</taxon>
        <taxon>Streptophyta</taxon>
        <taxon>Embryophyta</taxon>
        <taxon>Tracheophyta</taxon>
        <taxon>Spermatophyta</taxon>
        <taxon>Magnoliopsida</taxon>
        <taxon>Liliopsida</taxon>
        <taxon>Zingiberales</taxon>
        <taxon>Zingiberaceae</taxon>
        <taxon>Zingiber</taxon>
    </lineage>
</organism>
<dbReference type="GO" id="GO:0006355">
    <property type="term" value="P:regulation of DNA-templated transcription"/>
    <property type="evidence" value="ECO:0007669"/>
    <property type="project" value="TreeGrafter"/>
</dbReference>
<evidence type="ECO:0000256" key="4">
    <source>
        <dbReference type="SAM" id="MobiDB-lite"/>
    </source>
</evidence>
<dbReference type="PROSITE" id="PS50138">
    <property type="entry name" value="BRCA2_REPEAT"/>
    <property type="match status" value="3"/>
</dbReference>
<feature type="compositionally biased region" description="Polar residues" evidence="4">
    <location>
        <begin position="502"/>
        <end position="517"/>
    </location>
</feature>
<dbReference type="PANTHER" id="PTHR11289:SF0">
    <property type="entry name" value="BREAST CANCER TYPE 2 SUSCEPTIBILITY PROTEIN"/>
    <property type="match status" value="1"/>
</dbReference>
<keyword evidence="7" id="KW-1185">Reference proteome</keyword>
<feature type="region of interest" description="Disordered" evidence="4">
    <location>
        <begin position="29"/>
        <end position="49"/>
    </location>
</feature>
<reference evidence="6 7" key="1">
    <citation type="submission" date="2020-08" db="EMBL/GenBank/DDBJ databases">
        <title>Plant Genome Project.</title>
        <authorList>
            <person name="Zhang R.-G."/>
        </authorList>
    </citation>
    <scope>NUCLEOTIDE SEQUENCE [LARGE SCALE GENOMIC DNA]</scope>
    <source>
        <tissue evidence="6">Rhizome</tissue>
    </source>
</reference>
<dbReference type="InterPro" id="IPR015525">
    <property type="entry name" value="BRCA2"/>
</dbReference>